<sequence>MSELSAQLPAAKPKLQLARFRDLALVPAILVLLVVGFIVSPIFLTAGNLLDVVQQQTELGLVVLAEALILIAGRIDLSLESTVGFAPALAVALIVPASSHGLGVGLPEWTAIPLCLLIGALIGLVNGALILKLRLSGFVVTLGMLITIRGVQLGATGGQNLFDLPASVSYLGSATWLGLPASVWITGLLFAVGIVVLGFFRQGRALYAIGGNSDAARAAGIRVDRVVWTVLVLGGVLAALAGLLMAGRLGSVAAAQGQNMIFTTFAAAVIGGVSLNGGKGTLFGALCGVLMLGLVQNILTLAHVSPFWYGAINGGIILVALMLSRLTTGKAQD</sequence>
<feature type="transmembrane region" description="Helical" evidence="6">
    <location>
        <begin position="109"/>
        <end position="131"/>
    </location>
</feature>
<feature type="transmembrane region" description="Helical" evidence="6">
    <location>
        <begin position="23"/>
        <end position="47"/>
    </location>
</feature>
<comment type="subcellular location">
    <subcellularLocation>
        <location evidence="1">Cell membrane</location>
        <topology evidence="1">Multi-pass membrane protein</topology>
    </subcellularLocation>
</comment>
<keyword evidence="7" id="KW-0813">Transport</keyword>
<evidence type="ECO:0000256" key="3">
    <source>
        <dbReference type="ARBA" id="ARBA00022692"/>
    </source>
</evidence>
<reference evidence="7 8" key="1">
    <citation type="submission" date="2020-08" db="EMBL/GenBank/DDBJ databases">
        <title>Genomic Encyclopedia of Archaeal and Bacterial Type Strains, Phase II (KMG-II): from individual species to whole genera.</title>
        <authorList>
            <person name="Goeker M."/>
        </authorList>
    </citation>
    <scope>NUCLEOTIDE SEQUENCE [LARGE SCALE GENOMIC DNA]</scope>
    <source>
        <strain evidence="7 8">DSM 43850</strain>
    </source>
</reference>
<feature type="transmembrane region" description="Helical" evidence="6">
    <location>
        <begin position="226"/>
        <end position="246"/>
    </location>
</feature>
<dbReference type="CDD" id="cd06579">
    <property type="entry name" value="TM_PBP1_transp_AraH_like"/>
    <property type="match status" value="1"/>
</dbReference>
<evidence type="ECO:0000256" key="5">
    <source>
        <dbReference type="ARBA" id="ARBA00023136"/>
    </source>
</evidence>
<evidence type="ECO:0000256" key="2">
    <source>
        <dbReference type="ARBA" id="ARBA00022475"/>
    </source>
</evidence>
<feature type="transmembrane region" description="Helical" evidence="6">
    <location>
        <begin position="282"/>
        <end position="301"/>
    </location>
</feature>
<evidence type="ECO:0000256" key="4">
    <source>
        <dbReference type="ARBA" id="ARBA00022989"/>
    </source>
</evidence>
<dbReference type="Proteomes" id="UP000517916">
    <property type="component" value="Unassembled WGS sequence"/>
</dbReference>
<evidence type="ECO:0000256" key="6">
    <source>
        <dbReference type="SAM" id="Phobius"/>
    </source>
</evidence>
<feature type="transmembrane region" description="Helical" evidence="6">
    <location>
        <begin position="307"/>
        <end position="326"/>
    </location>
</feature>
<evidence type="ECO:0000256" key="1">
    <source>
        <dbReference type="ARBA" id="ARBA00004651"/>
    </source>
</evidence>
<keyword evidence="5 6" id="KW-0472">Membrane</keyword>
<dbReference type="RefSeq" id="WP_025354129.1">
    <property type="nucleotide sequence ID" value="NZ_BAAABQ010000097.1"/>
</dbReference>
<evidence type="ECO:0000313" key="8">
    <source>
        <dbReference type="Proteomes" id="UP000517916"/>
    </source>
</evidence>
<keyword evidence="8" id="KW-1185">Reference proteome</keyword>
<evidence type="ECO:0000313" key="7">
    <source>
        <dbReference type="EMBL" id="MBA8931141.1"/>
    </source>
</evidence>
<comment type="caution">
    <text evidence="7">The sequence shown here is derived from an EMBL/GenBank/DDBJ whole genome shotgun (WGS) entry which is preliminary data.</text>
</comment>
<dbReference type="Pfam" id="PF02653">
    <property type="entry name" value="BPD_transp_2"/>
    <property type="match status" value="1"/>
</dbReference>
<feature type="transmembrane region" description="Helical" evidence="6">
    <location>
        <begin position="138"/>
        <end position="155"/>
    </location>
</feature>
<keyword evidence="7" id="KW-0762">Sugar transport</keyword>
<proteinExistence type="predicted"/>
<name>A0ABR6BW52_9PSEU</name>
<feature type="transmembrane region" description="Helical" evidence="6">
    <location>
        <begin position="59"/>
        <end position="77"/>
    </location>
</feature>
<keyword evidence="4 6" id="KW-1133">Transmembrane helix</keyword>
<keyword evidence="3 6" id="KW-0812">Transmembrane</keyword>
<organism evidence="7 8">
    <name type="scientific">Kutzneria viridogrisea</name>
    <dbReference type="NCBI Taxonomy" id="47990"/>
    <lineage>
        <taxon>Bacteria</taxon>
        <taxon>Bacillati</taxon>
        <taxon>Actinomycetota</taxon>
        <taxon>Actinomycetes</taxon>
        <taxon>Pseudonocardiales</taxon>
        <taxon>Pseudonocardiaceae</taxon>
        <taxon>Kutzneria</taxon>
    </lineage>
</organism>
<feature type="transmembrane region" description="Helical" evidence="6">
    <location>
        <begin position="175"/>
        <end position="200"/>
    </location>
</feature>
<dbReference type="InterPro" id="IPR001851">
    <property type="entry name" value="ABC_transp_permease"/>
</dbReference>
<feature type="transmembrane region" description="Helical" evidence="6">
    <location>
        <begin position="258"/>
        <end position="275"/>
    </location>
</feature>
<accession>A0ABR6BW52</accession>
<feature type="transmembrane region" description="Helical" evidence="6">
    <location>
        <begin position="84"/>
        <end position="103"/>
    </location>
</feature>
<gene>
    <name evidence="7" type="ORF">BC739_008388</name>
</gene>
<dbReference type="EMBL" id="JACJID010000008">
    <property type="protein sequence ID" value="MBA8931141.1"/>
    <property type="molecule type" value="Genomic_DNA"/>
</dbReference>
<dbReference type="PANTHER" id="PTHR32196">
    <property type="entry name" value="ABC TRANSPORTER PERMEASE PROTEIN YPHD-RELATED-RELATED"/>
    <property type="match status" value="1"/>
</dbReference>
<keyword evidence="2" id="KW-1003">Cell membrane</keyword>
<protein>
    <submittedName>
        <fullName evidence="7">Simple sugar transport system permease protein/ribose transport system permease protein</fullName>
    </submittedName>
</protein>